<evidence type="ECO:0000256" key="7">
    <source>
        <dbReference type="ARBA" id="ARBA00022824"/>
    </source>
</evidence>
<evidence type="ECO:0000313" key="15">
    <source>
        <dbReference type="Ensembl" id="ENSCCNP00000006334.1"/>
    </source>
</evidence>
<keyword evidence="7" id="KW-0256">Endoplasmic reticulum</keyword>
<gene>
    <name evidence="15" type="primary">LOC109695972</name>
</gene>
<proteinExistence type="inferred from homology"/>
<evidence type="ECO:0000256" key="8">
    <source>
        <dbReference type="ARBA" id="ARBA00022989"/>
    </source>
</evidence>
<evidence type="ECO:0000256" key="4">
    <source>
        <dbReference type="ARBA" id="ARBA00022679"/>
    </source>
</evidence>
<dbReference type="EC" id="2.4.1.17" evidence="14"/>
<evidence type="ECO:0000256" key="1">
    <source>
        <dbReference type="ARBA" id="ARBA00004389"/>
    </source>
</evidence>
<evidence type="ECO:0000256" key="14">
    <source>
        <dbReference type="RuleBase" id="RU362059"/>
    </source>
</evidence>
<feature type="signal peptide" evidence="14">
    <location>
        <begin position="1"/>
        <end position="25"/>
    </location>
</feature>
<dbReference type="GO" id="GO:0005789">
    <property type="term" value="C:endoplasmic reticulum membrane"/>
    <property type="evidence" value="ECO:0007669"/>
    <property type="project" value="UniProtKB-SubCell"/>
</dbReference>
<evidence type="ECO:0000256" key="9">
    <source>
        <dbReference type="ARBA" id="ARBA00023136"/>
    </source>
</evidence>
<comment type="similarity">
    <text evidence="2 13">Belongs to the UDP-glycosyltransferase family.</text>
</comment>
<dbReference type="Gene3D" id="3.40.50.2000">
    <property type="entry name" value="Glycogen Phosphorylase B"/>
    <property type="match status" value="2"/>
</dbReference>
<keyword evidence="6 14" id="KW-0732">Signal</keyword>
<comment type="catalytic activity">
    <reaction evidence="12">
        <text>(E)-ferulate + UDP-alpha-D-glucuronate = (E)-ferulic acid beta-D-glucuronate ester + UDP</text>
        <dbReference type="Rhea" id="RHEA:79955"/>
        <dbReference type="ChEBI" id="CHEBI:29749"/>
        <dbReference type="ChEBI" id="CHEBI:58052"/>
        <dbReference type="ChEBI" id="CHEBI:58223"/>
        <dbReference type="ChEBI" id="CHEBI:231332"/>
    </reaction>
    <physiologicalReaction direction="left-to-right" evidence="12">
        <dbReference type="Rhea" id="RHEA:79956"/>
    </physiologicalReaction>
</comment>
<dbReference type="SUPFAM" id="SSF53756">
    <property type="entry name" value="UDP-Glycosyltransferase/glycogen phosphorylase"/>
    <property type="match status" value="1"/>
</dbReference>
<sequence length="530" mass="59794">MAPTVLPAPLPLCVCLLLASGFAEAGKLLVVPMSGSHWFTMRSVLEKLIHRGHEVVTVMPEVSWQLGQSLNFTVKTYSTSYALDDLDRAFNFFVDTQWKNPEQSSYAILTGSSKSFFDIIFSHCRSLFNDKTLVEFLTETTFDAVFLDPFDMCGLIVAKYFSLPSVIFSRGVFCYGLEEGTQCPSPLSYVPRLFLGFVDAMTFKERVWNHISLLEEHLFCPYFFNKALEIASEILQSPVTTYDLFSHTSIWLLRTDFVLEFPRPVMPNTIFIGGINCHQGKPLSKEFEAYVNASGEHGIVVFSLGSMVSEIPEKKAMEIADALGKIPQTVLWRYTGSRPSNLAKNTILVKWLPQNDLLGHPKTRAFITHSGSHGIYEGICNGVPMVMMPLFGDQMDNAKRMETRGAGVTLNVLEMTSDDLANALKAVIYDKSYKENIMRLSSLHKDRPIEPLDLAVFWVEYVMRHKGAPHLRPAAHDLTWYQYHSLDVIGFLLAIVLTVAFIIFKSCAYVFRKCFGKKGRVKKAHKSKTH</sequence>
<feature type="chain" id="PRO_5034262489" description="UDP-glucuronosyltransferase" evidence="14">
    <location>
        <begin position="26"/>
        <end position="530"/>
    </location>
</feature>
<evidence type="ECO:0000256" key="5">
    <source>
        <dbReference type="ARBA" id="ARBA00022692"/>
    </source>
</evidence>
<dbReference type="Pfam" id="PF00201">
    <property type="entry name" value="UDPGT"/>
    <property type="match status" value="1"/>
</dbReference>
<dbReference type="PANTHER" id="PTHR48043">
    <property type="entry name" value="EG:EG0003.4 PROTEIN-RELATED"/>
    <property type="match status" value="1"/>
</dbReference>
<reference evidence="15" key="1">
    <citation type="submission" date="2023-09" db="UniProtKB">
        <authorList>
            <consortium name="Ensembl"/>
        </authorList>
    </citation>
    <scope>IDENTIFICATION</scope>
</reference>
<evidence type="ECO:0000256" key="12">
    <source>
        <dbReference type="ARBA" id="ARBA00051633"/>
    </source>
</evidence>
<dbReference type="FunFam" id="3.40.50.2000:FF:000001">
    <property type="entry name" value="UDP-glucuronosyltransferase"/>
    <property type="match status" value="1"/>
</dbReference>
<dbReference type="PROSITE" id="PS00375">
    <property type="entry name" value="UDPGT"/>
    <property type="match status" value="1"/>
</dbReference>
<feature type="transmembrane region" description="Helical" evidence="14">
    <location>
        <begin position="488"/>
        <end position="511"/>
    </location>
</feature>
<comment type="catalytic activity">
    <reaction evidence="11">
        <text>glucuronate acceptor + UDP-alpha-D-glucuronate = acceptor beta-D-glucuronoside + UDP + H(+)</text>
        <dbReference type="Rhea" id="RHEA:21032"/>
        <dbReference type="ChEBI" id="CHEBI:15378"/>
        <dbReference type="ChEBI" id="CHEBI:58052"/>
        <dbReference type="ChEBI" id="CHEBI:58223"/>
        <dbReference type="ChEBI" id="CHEBI:132367"/>
        <dbReference type="ChEBI" id="CHEBI:132368"/>
        <dbReference type="EC" id="2.4.1.17"/>
    </reaction>
    <physiologicalReaction direction="left-to-right" evidence="11">
        <dbReference type="Rhea" id="RHEA:21033"/>
    </physiologicalReaction>
</comment>
<organism evidence="15">
    <name type="scientific">Castor canadensis</name>
    <name type="common">American beaver</name>
    <dbReference type="NCBI Taxonomy" id="51338"/>
    <lineage>
        <taxon>Eukaryota</taxon>
        <taxon>Metazoa</taxon>
        <taxon>Chordata</taxon>
        <taxon>Craniata</taxon>
        <taxon>Vertebrata</taxon>
        <taxon>Euteleostomi</taxon>
        <taxon>Mammalia</taxon>
        <taxon>Eutheria</taxon>
        <taxon>Euarchontoglires</taxon>
        <taxon>Glires</taxon>
        <taxon>Rodentia</taxon>
        <taxon>Castorimorpha</taxon>
        <taxon>Castoridae</taxon>
        <taxon>Castor</taxon>
    </lineage>
</organism>
<keyword evidence="8 14" id="KW-1133">Transmembrane helix</keyword>
<keyword evidence="10" id="KW-0325">Glycoprotein</keyword>
<dbReference type="Ensembl" id="ENSCCNT00000008326.1">
    <property type="protein sequence ID" value="ENSCCNP00000006334.1"/>
    <property type="gene ID" value="ENSCCNG00000006665.1"/>
</dbReference>
<comment type="subcellular location">
    <subcellularLocation>
        <location evidence="1">Endoplasmic reticulum membrane</location>
        <topology evidence="1">Single-pass membrane protein</topology>
    </subcellularLocation>
    <subcellularLocation>
        <location evidence="14">Membrane</location>
        <topology evidence="14">Single-pass membrane protein</topology>
    </subcellularLocation>
</comment>
<evidence type="ECO:0000256" key="13">
    <source>
        <dbReference type="RuleBase" id="RU003718"/>
    </source>
</evidence>
<dbReference type="InterPro" id="IPR035595">
    <property type="entry name" value="UDP_glycos_trans_CS"/>
</dbReference>
<dbReference type="InterPro" id="IPR050271">
    <property type="entry name" value="UDP-glycosyltransferase"/>
</dbReference>
<keyword evidence="3 13" id="KW-0328">Glycosyltransferase</keyword>
<dbReference type="CDD" id="cd03784">
    <property type="entry name" value="GT1_Gtf-like"/>
    <property type="match status" value="1"/>
</dbReference>
<evidence type="ECO:0000256" key="11">
    <source>
        <dbReference type="ARBA" id="ARBA00049912"/>
    </source>
</evidence>
<evidence type="ECO:0000256" key="10">
    <source>
        <dbReference type="ARBA" id="ARBA00023180"/>
    </source>
</evidence>
<dbReference type="GO" id="GO:0015020">
    <property type="term" value="F:glucuronosyltransferase activity"/>
    <property type="evidence" value="ECO:0007669"/>
    <property type="project" value="UniProtKB-EC"/>
</dbReference>
<keyword evidence="9 14" id="KW-0472">Membrane</keyword>
<keyword evidence="5 14" id="KW-0812">Transmembrane</keyword>
<dbReference type="PANTHER" id="PTHR48043:SF161">
    <property type="entry name" value="UDP GLUCURONOSYLTRANSFERASE FAMILY 1 MEMBER A1"/>
    <property type="match status" value="1"/>
</dbReference>
<name>A0A8C0WAR5_CASCN</name>
<evidence type="ECO:0000256" key="6">
    <source>
        <dbReference type="ARBA" id="ARBA00022729"/>
    </source>
</evidence>
<evidence type="ECO:0000256" key="3">
    <source>
        <dbReference type="ARBA" id="ARBA00022676"/>
    </source>
</evidence>
<dbReference type="AlphaFoldDB" id="A0A8C0WAR5"/>
<dbReference type="FunFam" id="3.40.50.2000:FF:000092">
    <property type="entry name" value="UDP-glucuronosyltransferase"/>
    <property type="match status" value="1"/>
</dbReference>
<dbReference type="InterPro" id="IPR002213">
    <property type="entry name" value="UDP_glucos_trans"/>
</dbReference>
<accession>A0A8C0WAR5</accession>
<protein>
    <recommendedName>
        <fullName evidence="14">UDP-glucuronosyltransferase</fullName>
        <ecNumber evidence="14">2.4.1.17</ecNumber>
    </recommendedName>
</protein>
<keyword evidence="4 13" id="KW-0808">Transferase</keyword>
<evidence type="ECO:0000256" key="2">
    <source>
        <dbReference type="ARBA" id="ARBA00009995"/>
    </source>
</evidence>